<reference evidence="2" key="1">
    <citation type="submission" date="2022-11" db="UniProtKB">
        <authorList>
            <consortium name="WormBaseParasite"/>
        </authorList>
    </citation>
    <scope>IDENTIFICATION</scope>
</reference>
<proteinExistence type="predicted"/>
<dbReference type="WBParaSite" id="nRc.2.0.1.t35515-RA">
    <property type="protein sequence ID" value="nRc.2.0.1.t35515-RA"/>
    <property type="gene ID" value="nRc.2.0.1.g35515"/>
</dbReference>
<evidence type="ECO:0000313" key="2">
    <source>
        <dbReference type="WBParaSite" id="nRc.2.0.1.t35515-RA"/>
    </source>
</evidence>
<name>A0A915KAY1_ROMCU</name>
<dbReference type="Proteomes" id="UP000887565">
    <property type="component" value="Unplaced"/>
</dbReference>
<accession>A0A915KAY1</accession>
<protein>
    <submittedName>
        <fullName evidence="2">Uncharacterized protein</fullName>
    </submittedName>
</protein>
<keyword evidence="1" id="KW-1185">Reference proteome</keyword>
<sequence>MKKITCSATSDLKAQRFNSSCFSNSCLTALALTFAEQHNVKRLRLIDNKIPGFSSVELKIHGFSPVFFGRYESWTLENKRHIIECGSLQFPDEKPDIENAPLAYN</sequence>
<evidence type="ECO:0000313" key="1">
    <source>
        <dbReference type="Proteomes" id="UP000887565"/>
    </source>
</evidence>
<organism evidence="1 2">
    <name type="scientific">Romanomermis culicivorax</name>
    <name type="common">Nematode worm</name>
    <dbReference type="NCBI Taxonomy" id="13658"/>
    <lineage>
        <taxon>Eukaryota</taxon>
        <taxon>Metazoa</taxon>
        <taxon>Ecdysozoa</taxon>
        <taxon>Nematoda</taxon>
        <taxon>Enoplea</taxon>
        <taxon>Dorylaimia</taxon>
        <taxon>Mermithida</taxon>
        <taxon>Mermithoidea</taxon>
        <taxon>Mermithidae</taxon>
        <taxon>Romanomermis</taxon>
    </lineage>
</organism>
<dbReference type="AlphaFoldDB" id="A0A915KAY1"/>